<accession>A0ABT9WM68</accession>
<evidence type="ECO:0000313" key="2">
    <source>
        <dbReference type="Proteomes" id="UP001223586"/>
    </source>
</evidence>
<organism evidence="1 2">
    <name type="scientific">Bacillus chungangensis</name>
    <dbReference type="NCBI Taxonomy" id="587633"/>
    <lineage>
        <taxon>Bacteria</taxon>
        <taxon>Bacillati</taxon>
        <taxon>Bacillota</taxon>
        <taxon>Bacilli</taxon>
        <taxon>Bacillales</taxon>
        <taxon>Bacillaceae</taxon>
        <taxon>Bacillus</taxon>
    </lineage>
</organism>
<comment type="caution">
    <text evidence="1">The sequence shown here is derived from an EMBL/GenBank/DDBJ whole genome shotgun (WGS) entry which is preliminary data.</text>
</comment>
<proteinExistence type="predicted"/>
<dbReference type="RefSeq" id="WP_307225804.1">
    <property type="nucleotide sequence ID" value="NZ_JAUSTT010000001.1"/>
</dbReference>
<evidence type="ECO:0000313" key="1">
    <source>
        <dbReference type="EMBL" id="MDQ0174382.1"/>
    </source>
</evidence>
<dbReference type="Proteomes" id="UP001223586">
    <property type="component" value="Unassembled WGS sequence"/>
</dbReference>
<reference evidence="1 2" key="1">
    <citation type="submission" date="2023-07" db="EMBL/GenBank/DDBJ databases">
        <title>Genomic Encyclopedia of Type Strains, Phase IV (KMG-IV): sequencing the most valuable type-strain genomes for metagenomic binning, comparative biology and taxonomic classification.</title>
        <authorList>
            <person name="Goeker M."/>
        </authorList>
    </citation>
    <scope>NUCLEOTIDE SEQUENCE [LARGE SCALE GENOMIC DNA]</scope>
    <source>
        <strain evidence="1 2">DSM 23837</strain>
    </source>
</reference>
<keyword evidence="2" id="KW-1185">Reference proteome</keyword>
<sequence length="124" mass="14251">MSIEWYLDDATDYIQMNTLDNEDFLEAEDERKYALLNVAYRTLNRKFDGYIIPTQAVYIFAAVLGAAYNDTNKYQQQGVASFSVRGIAFTFKDWAKKGLDDLIPEEVYEMIGAPKGRIAKWTVL</sequence>
<dbReference type="EMBL" id="JAUSTT010000001">
    <property type="protein sequence ID" value="MDQ0174382.1"/>
    <property type="molecule type" value="Genomic_DNA"/>
</dbReference>
<protein>
    <submittedName>
        <fullName evidence="1">Kynureninase</fullName>
    </submittedName>
</protein>
<gene>
    <name evidence="1" type="ORF">J2S08_000213</name>
</gene>
<name>A0ABT9WM68_9BACI</name>